<protein>
    <submittedName>
        <fullName evidence="2">Glucose-1-phosphate thymidylyltransferase</fullName>
        <ecNumber evidence="2">2.7.7.24</ecNumber>
    </submittedName>
</protein>
<dbReference type="EMBL" id="JAGGKT010000011">
    <property type="protein sequence ID" value="MBP1933392.1"/>
    <property type="molecule type" value="Genomic_DNA"/>
</dbReference>
<dbReference type="GO" id="GO:0008879">
    <property type="term" value="F:glucose-1-phosphate thymidylyltransferase activity"/>
    <property type="evidence" value="ECO:0007669"/>
    <property type="project" value="UniProtKB-EC"/>
</dbReference>
<dbReference type="Pfam" id="PF00483">
    <property type="entry name" value="NTP_transferase"/>
    <property type="match status" value="1"/>
</dbReference>
<keyword evidence="3" id="KW-1185">Reference proteome</keyword>
<dbReference type="PANTHER" id="PTHR42883">
    <property type="entry name" value="GLUCOSE-1-PHOSPHATE THYMIDYLTRANSFERASE"/>
    <property type="match status" value="1"/>
</dbReference>
<evidence type="ECO:0000313" key="3">
    <source>
        <dbReference type="Proteomes" id="UP001519343"/>
    </source>
</evidence>
<keyword evidence="2" id="KW-0808">Transferase</keyword>
<feature type="domain" description="Nucleotidyl transferase" evidence="1">
    <location>
        <begin position="2"/>
        <end position="232"/>
    </location>
</feature>
<sequence length="350" mass="38804">MKGLILCAGKGTRLQPFSYSQPKTLLPVAGKSVLEYCLENLIKQGIKEIGIVVNPSQDSIFKSLGNGERFGVKLHYIYQLEQKGISHAVKAAEAFIGQDPFVLVLGDNLIAEDLETLIESYQRDQTSGAVLLSQVSNPQDYGIAVVKGNEIINLEEKPAKPKSNLAVIGAYLFDQSIFKAVHNIRPSKRGEYEITDAIQWLIDNGFKISYTITKKLYSDVGTIGRWLEANEWMLSKRLEKKIVVGNNTIIENCTLRGPVIIGDNCVLKDAEIGPFVSIQDDCYVEKCHIDHSILLEKSHLSHIDMPVSQSVFGREVNLKGLTGVSKNKVHFYVGDKAQLIIPKDEEDSDG</sequence>
<accession>A0ABS4GSX5</accession>
<organism evidence="2 3">
    <name type="scientific">Ammoniphilus resinae</name>
    <dbReference type="NCBI Taxonomy" id="861532"/>
    <lineage>
        <taxon>Bacteria</taxon>
        <taxon>Bacillati</taxon>
        <taxon>Bacillota</taxon>
        <taxon>Bacilli</taxon>
        <taxon>Bacillales</taxon>
        <taxon>Paenibacillaceae</taxon>
        <taxon>Aneurinibacillus group</taxon>
        <taxon>Ammoniphilus</taxon>
    </lineage>
</organism>
<dbReference type="Gene3D" id="2.160.10.10">
    <property type="entry name" value="Hexapeptide repeat proteins"/>
    <property type="match status" value="1"/>
</dbReference>
<keyword evidence="2" id="KW-0548">Nucleotidyltransferase</keyword>
<evidence type="ECO:0000259" key="1">
    <source>
        <dbReference type="Pfam" id="PF00483"/>
    </source>
</evidence>
<dbReference type="Proteomes" id="UP001519343">
    <property type="component" value="Unassembled WGS sequence"/>
</dbReference>
<dbReference type="InterPro" id="IPR005835">
    <property type="entry name" value="NTP_transferase_dom"/>
</dbReference>
<dbReference type="InterPro" id="IPR005908">
    <property type="entry name" value="G1P_thy_trans_l"/>
</dbReference>
<gene>
    <name evidence="2" type="ORF">J2Z37_003405</name>
</gene>
<dbReference type="RefSeq" id="WP_209811412.1">
    <property type="nucleotide sequence ID" value="NZ_JAGGKT010000011.1"/>
</dbReference>
<dbReference type="InterPro" id="IPR029044">
    <property type="entry name" value="Nucleotide-diphossugar_trans"/>
</dbReference>
<dbReference type="CDD" id="cd04189">
    <property type="entry name" value="G1P_TT_long"/>
    <property type="match status" value="1"/>
</dbReference>
<proteinExistence type="predicted"/>
<reference evidence="2 3" key="1">
    <citation type="submission" date="2021-03" db="EMBL/GenBank/DDBJ databases">
        <title>Genomic Encyclopedia of Type Strains, Phase IV (KMG-IV): sequencing the most valuable type-strain genomes for metagenomic binning, comparative biology and taxonomic classification.</title>
        <authorList>
            <person name="Goeker M."/>
        </authorList>
    </citation>
    <scope>NUCLEOTIDE SEQUENCE [LARGE SCALE GENOMIC DNA]</scope>
    <source>
        <strain evidence="2 3">DSM 24738</strain>
    </source>
</reference>
<dbReference type="Gene3D" id="3.90.550.10">
    <property type="entry name" value="Spore Coat Polysaccharide Biosynthesis Protein SpsA, Chain A"/>
    <property type="match status" value="1"/>
</dbReference>
<name>A0ABS4GSX5_9BACL</name>
<comment type="caution">
    <text evidence="2">The sequence shown here is derived from an EMBL/GenBank/DDBJ whole genome shotgun (WGS) entry which is preliminary data.</text>
</comment>
<dbReference type="PANTHER" id="PTHR42883:SF2">
    <property type="entry name" value="THYMIDYLYLTRANSFERASE"/>
    <property type="match status" value="1"/>
</dbReference>
<evidence type="ECO:0000313" key="2">
    <source>
        <dbReference type="EMBL" id="MBP1933392.1"/>
    </source>
</evidence>
<dbReference type="SUPFAM" id="SSF53448">
    <property type="entry name" value="Nucleotide-diphospho-sugar transferases"/>
    <property type="match status" value="1"/>
</dbReference>
<dbReference type="NCBIfam" id="TIGR01208">
    <property type="entry name" value="rmlA_long"/>
    <property type="match status" value="1"/>
</dbReference>
<dbReference type="EC" id="2.7.7.24" evidence="2"/>